<evidence type="ECO:0000259" key="3">
    <source>
        <dbReference type="Pfam" id="PF00149"/>
    </source>
</evidence>
<dbReference type="RefSeq" id="WP_302076200.1">
    <property type="nucleotide sequence ID" value="NZ_JAUKWQ010000002.1"/>
</dbReference>
<dbReference type="EMBL" id="JAUKWQ010000002">
    <property type="protein sequence ID" value="MDO1582053.1"/>
    <property type="molecule type" value="Genomic_DNA"/>
</dbReference>
<gene>
    <name evidence="4" type="ORF">Q2T52_08090</name>
</gene>
<reference evidence="4" key="2">
    <citation type="submission" date="2023-07" db="EMBL/GenBank/DDBJ databases">
        <authorList>
            <person name="Sun H."/>
        </authorList>
    </citation>
    <scope>NUCLEOTIDE SEQUENCE</scope>
    <source>
        <strain evidence="4">05753</strain>
    </source>
</reference>
<dbReference type="Pfam" id="PF00149">
    <property type="entry name" value="Metallophos"/>
    <property type="match status" value="1"/>
</dbReference>
<dbReference type="SUPFAM" id="SSF56300">
    <property type="entry name" value="Metallo-dependent phosphatases"/>
    <property type="match status" value="1"/>
</dbReference>
<protein>
    <submittedName>
        <fullName evidence="4">Metallophosphoesterase</fullName>
    </submittedName>
</protein>
<feature type="domain" description="Calcineurin-like phosphoesterase" evidence="3">
    <location>
        <begin position="51"/>
        <end position="240"/>
    </location>
</feature>
<dbReference type="InterPro" id="IPR051158">
    <property type="entry name" value="Metallophosphoesterase_sf"/>
</dbReference>
<dbReference type="InterPro" id="IPR004843">
    <property type="entry name" value="Calcineurin-like_PHP"/>
</dbReference>
<reference evidence="4" key="1">
    <citation type="journal article" date="2015" name="Int. J. Syst. Evol. Microbiol.">
        <title>Rhizobium oryzicola sp. nov., potential plant-growth-promoting endophytic bacteria isolated from rice roots.</title>
        <authorList>
            <person name="Zhang X.X."/>
            <person name="Gao J.S."/>
            <person name="Cao Y.H."/>
            <person name="Sheirdil R.A."/>
            <person name="Wang X.C."/>
            <person name="Zhang L."/>
        </authorList>
    </citation>
    <scope>NUCLEOTIDE SEQUENCE</scope>
    <source>
        <strain evidence="4">05753</strain>
    </source>
</reference>
<dbReference type="PANTHER" id="PTHR31302">
    <property type="entry name" value="TRANSMEMBRANE PROTEIN WITH METALLOPHOSPHOESTERASE DOMAIN-RELATED"/>
    <property type="match status" value="1"/>
</dbReference>
<keyword evidence="2" id="KW-0378">Hydrolase</keyword>
<evidence type="ECO:0000313" key="5">
    <source>
        <dbReference type="Proteomes" id="UP001169006"/>
    </source>
</evidence>
<keyword evidence="1" id="KW-0479">Metal-binding</keyword>
<comment type="caution">
    <text evidence="4">The sequence shown here is derived from an EMBL/GenBank/DDBJ whole genome shotgun (WGS) entry which is preliminary data.</text>
</comment>
<proteinExistence type="predicted"/>
<sequence>MIRRRTLLKLLLGGFMSLVATASYPFVESMGRPRITRYRLTPGHWAPGLKLKICVLADFHACRPWMTPARMRSICGQAQELGADIILLLGDYLPGVKVMTEKLPPEEWVAPLKGLKAPLGVHAVLGNHDYWGDREFQNDPTRESFVARTLSDAGISVYINRAARIEKDGQAFWLAGLGDQLAILPRDRLSRDDVTGIDDLPATLLQVRDDAPVILMAHEPDAFFDVSERIALTLSGHTHGGQFNLFGWRPFTSTDGSKRYPAGLYREKQGDLIVSKGLGCSALPLRIGSWPEILLIELG</sequence>
<evidence type="ECO:0000313" key="4">
    <source>
        <dbReference type="EMBL" id="MDO1582053.1"/>
    </source>
</evidence>
<evidence type="ECO:0000256" key="1">
    <source>
        <dbReference type="ARBA" id="ARBA00022723"/>
    </source>
</evidence>
<accession>A0ABT8SVZ6</accession>
<evidence type="ECO:0000256" key="2">
    <source>
        <dbReference type="ARBA" id="ARBA00022801"/>
    </source>
</evidence>
<dbReference type="InterPro" id="IPR029052">
    <property type="entry name" value="Metallo-depent_PP-like"/>
</dbReference>
<dbReference type="Proteomes" id="UP001169006">
    <property type="component" value="Unassembled WGS sequence"/>
</dbReference>
<name>A0ABT8SVZ6_9HYPH</name>
<dbReference type="Gene3D" id="3.60.21.10">
    <property type="match status" value="1"/>
</dbReference>
<keyword evidence="5" id="KW-1185">Reference proteome</keyword>
<organism evidence="4 5">
    <name type="scientific">Rhizobium oryzicola</name>
    <dbReference type="NCBI Taxonomy" id="1232668"/>
    <lineage>
        <taxon>Bacteria</taxon>
        <taxon>Pseudomonadati</taxon>
        <taxon>Pseudomonadota</taxon>
        <taxon>Alphaproteobacteria</taxon>
        <taxon>Hyphomicrobiales</taxon>
        <taxon>Rhizobiaceae</taxon>
        <taxon>Rhizobium/Agrobacterium group</taxon>
        <taxon>Rhizobium</taxon>
    </lineage>
</organism>
<dbReference type="PANTHER" id="PTHR31302:SF31">
    <property type="entry name" value="PHOSPHODIESTERASE YAEI"/>
    <property type="match status" value="1"/>
</dbReference>